<dbReference type="GO" id="GO:0009279">
    <property type="term" value="C:cell outer membrane"/>
    <property type="evidence" value="ECO:0007669"/>
    <property type="project" value="UniProtKB-SubCell"/>
</dbReference>
<dbReference type="InterPro" id="IPR013320">
    <property type="entry name" value="ConA-like_dom_sf"/>
</dbReference>
<evidence type="ECO:0000256" key="5">
    <source>
        <dbReference type="ARBA" id="ARBA00022729"/>
    </source>
</evidence>
<dbReference type="SUPFAM" id="SSF51126">
    <property type="entry name" value="Pectin lyase-like"/>
    <property type="match status" value="1"/>
</dbReference>
<dbReference type="Proteomes" id="UP000031599">
    <property type="component" value="Unassembled WGS sequence"/>
</dbReference>
<dbReference type="PROSITE" id="PS51257">
    <property type="entry name" value="PROKAR_LIPOPROTEIN"/>
    <property type="match status" value="1"/>
</dbReference>
<dbReference type="GO" id="GO:0005576">
    <property type="term" value="C:extracellular region"/>
    <property type="evidence" value="ECO:0007669"/>
    <property type="project" value="UniProtKB-SubCell"/>
</dbReference>
<evidence type="ECO:0000256" key="8">
    <source>
        <dbReference type="SAM" id="SignalP"/>
    </source>
</evidence>
<dbReference type="AlphaFoldDB" id="A0A0C1ZWU8"/>
<dbReference type="Pfam" id="PF13385">
    <property type="entry name" value="Laminin_G_3"/>
    <property type="match status" value="2"/>
</dbReference>
<dbReference type="SUPFAM" id="SSF49899">
    <property type="entry name" value="Concanavalin A-like lectins/glucanases"/>
    <property type="match status" value="2"/>
</dbReference>
<evidence type="ECO:0000256" key="3">
    <source>
        <dbReference type="ARBA" id="ARBA00004613"/>
    </source>
</evidence>
<proteinExistence type="predicted"/>
<feature type="chain" id="PRO_5002144615" evidence="8">
    <location>
        <begin position="26"/>
        <end position="968"/>
    </location>
</feature>
<evidence type="ECO:0000256" key="2">
    <source>
        <dbReference type="ARBA" id="ARBA00004442"/>
    </source>
</evidence>
<dbReference type="EMBL" id="JMCC02000052">
    <property type="protein sequence ID" value="KIG15528.1"/>
    <property type="molecule type" value="Genomic_DNA"/>
</dbReference>
<gene>
    <name evidence="9" type="ORF">DB30_05551</name>
</gene>
<feature type="signal peptide" evidence="8">
    <location>
        <begin position="1"/>
        <end position="25"/>
    </location>
</feature>
<keyword evidence="7" id="KW-0998">Cell outer membrane</keyword>
<evidence type="ECO:0000256" key="1">
    <source>
        <dbReference type="ARBA" id="ARBA00004196"/>
    </source>
</evidence>
<dbReference type="PANTHER" id="PTHR11319:SF35">
    <property type="entry name" value="OUTER MEMBRANE PROTEIN PMPC-RELATED"/>
    <property type="match status" value="1"/>
</dbReference>
<protein>
    <submittedName>
        <fullName evidence="9">Fibronectin type III domain protein</fullName>
    </submittedName>
</protein>
<keyword evidence="5 8" id="KW-0732">Signal</keyword>
<evidence type="ECO:0000256" key="4">
    <source>
        <dbReference type="ARBA" id="ARBA00022525"/>
    </source>
</evidence>
<dbReference type="PANTHER" id="PTHR11319">
    <property type="entry name" value="G PROTEIN-COUPLED RECEPTOR-RELATED"/>
    <property type="match status" value="1"/>
</dbReference>
<keyword evidence="4" id="KW-0964">Secreted</keyword>
<dbReference type="Gene3D" id="2.60.120.200">
    <property type="match status" value="2"/>
</dbReference>
<dbReference type="InterPro" id="IPR003368">
    <property type="entry name" value="POMP_repeat"/>
</dbReference>
<dbReference type="InterPro" id="IPR011050">
    <property type="entry name" value="Pectin_lyase_fold/virulence"/>
</dbReference>
<organism evidence="9 10">
    <name type="scientific">Enhygromyxa salina</name>
    <dbReference type="NCBI Taxonomy" id="215803"/>
    <lineage>
        <taxon>Bacteria</taxon>
        <taxon>Pseudomonadati</taxon>
        <taxon>Myxococcota</taxon>
        <taxon>Polyangia</taxon>
        <taxon>Nannocystales</taxon>
        <taxon>Nannocystaceae</taxon>
        <taxon>Enhygromyxa</taxon>
    </lineage>
</organism>
<reference evidence="9 10" key="1">
    <citation type="submission" date="2014-12" db="EMBL/GenBank/DDBJ databases">
        <title>Genome assembly of Enhygromyxa salina DSM 15201.</title>
        <authorList>
            <person name="Sharma G."/>
            <person name="Subramanian S."/>
        </authorList>
    </citation>
    <scope>NUCLEOTIDE SEQUENCE [LARGE SCALE GENOMIC DNA]</scope>
    <source>
        <strain evidence="9 10">DSM 15201</strain>
    </source>
</reference>
<comment type="caution">
    <text evidence="9">The sequence shown here is derived from an EMBL/GenBank/DDBJ whole genome shotgun (WGS) entry which is preliminary data.</text>
</comment>
<name>A0A0C1ZWU8_9BACT</name>
<evidence type="ECO:0000313" key="10">
    <source>
        <dbReference type="Proteomes" id="UP000031599"/>
    </source>
</evidence>
<comment type="subcellular location">
    <subcellularLocation>
        <location evidence="1">Cell envelope</location>
    </subcellularLocation>
    <subcellularLocation>
        <location evidence="2">Cell outer membrane</location>
    </subcellularLocation>
    <subcellularLocation>
        <location evidence="3">Secreted</location>
    </subcellularLocation>
</comment>
<dbReference type="Pfam" id="PF02415">
    <property type="entry name" value="Chlam_PMP"/>
    <property type="match status" value="1"/>
</dbReference>
<evidence type="ECO:0000313" key="9">
    <source>
        <dbReference type="EMBL" id="KIG15528.1"/>
    </source>
</evidence>
<evidence type="ECO:0000256" key="6">
    <source>
        <dbReference type="ARBA" id="ARBA00023136"/>
    </source>
</evidence>
<evidence type="ECO:0000256" key="7">
    <source>
        <dbReference type="ARBA" id="ARBA00023237"/>
    </source>
</evidence>
<accession>A0A0C1ZWU8</accession>
<keyword evidence="6" id="KW-0472">Membrane</keyword>
<dbReference type="RefSeq" id="WP_146659833.1">
    <property type="nucleotide sequence ID" value="NZ_JMCC02000052.1"/>
</dbReference>
<sequence>MRHTTSPPPSKFGLLPALLTTLALAGCADEGLDEGVDGSSDFRGLEDGLLLRWTFEDRVGTKITDVSGNNRHGTLQGGSFVSSPFGEAVSLDGIDDYISFAGPRAPSLYGGTNGNFTVSARVQVADLGKYNTLCVGCGPLSVMYVGTAGYGKRVMSAIYNQNTQGMLWPTSSESLLPDTWAEVTMIVEAGVAARYYFNCQFDSQLANAGVGLKDYGYSTIGQGVVADRWFQGQIDDLRIWNRALSEAELTELCPTPPLLEQGLELNWTFEDHDGDQITDMSGHGRHGTLQSGAALVSSPAGQAVSLDGIDDRISFVGPRSPALYGGVDGDFTLSARMRVADVAKYNALCYGCGPSQGLYVGDPGQGGQMSAALNNQGTQGLLWAATPYQEITANEWTEVTMVVDGGVATRLYVDCAMRSELQNPAIGLKDYGYSAVGQGGYPNSWFGGEIDQLRIWSRALPAEELALLCVPSPCDGPIHVNVSADPGGDGRSWATAFNDLQAAINASAQCSYPEVWVAEGTYAPTPGVPVATITAPMAIYGGFDGTEDALEQRDVGLHPVRLGADGWTSRVVVIESSAVSELESLWLDGFTISGSSAGAIQITAALAPEPPTSVFLHNLTITGNAASAGAGILTSGAGGIEIATSHFEANSAPLGGAIRATGTSLDVSSCEFVDNDANRGAALHLGGNGGAYNLTQNDFSGNSATTWGGAIFLDDDPADPGYMELTIEGGEFIANDAVQGGGAIYAEESTTTIQSVVFANNLGGRGGAVEVANGSGAVNPDVFEIIDCRFIANQATVSRGGGLLLTEAGTTVINTEFASNIATSSGGGVYGRGTFIHSTFANNAAASGAGLYAPPGPDMTMRHCAAWPDLIVGQDIYMGWSCGAPETWLLANGPGVITHQTPFDPADLDDDGRVEYYLRPGTACADFGGETPEFDTSALTTMASQCTDSSPVDIGVHYTPLFAAGACG</sequence>